<organism evidence="3 4">
    <name type="scientific">Tahibacter harae</name>
    <dbReference type="NCBI Taxonomy" id="2963937"/>
    <lineage>
        <taxon>Bacteria</taxon>
        <taxon>Pseudomonadati</taxon>
        <taxon>Pseudomonadota</taxon>
        <taxon>Gammaproteobacteria</taxon>
        <taxon>Lysobacterales</taxon>
        <taxon>Rhodanobacteraceae</taxon>
        <taxon>Tahibacter</taxon>
    </lineage>
</organism>
<dbReference type="Proteomes" id="UP001165498">
    <property type="component" value="Unassembled WGS sequence"/>
</dbReference>
<comment type="caution">
    <text evidence="3">The sequence shown here is derived from an EMBL/GenBank/DDBJ whole genome shotgun (WGS) entry which is preliminary data.</text>
</comment>
<feature type="compositionally biased region" description="Pro residues" evidence="1">
    <location>
        <begin position="194"/>
        <end position="204"/>
    </location>
</feature>
<feature type="chain" id="PRO_5046741797" description="DUF1566 domain-containing protein" evidence="2">
    <location>
        <begin position="20"/>
        <end position="219"/>
    </location>
</feature>
<evidence type="ECO:0000313" key="4">
    <source>
        <dbReference type="Proteomes" id="UP001165498"/>
    </source>
</evidence>
<protein>
    <recommendedName>
        <fullName evidence="5">DUF1566 domain-containing protein</fullName>
    </recommendedName>
</protein>
<feature type="region of interest" description="Disordered" evidence="1">
    <location>
        <begin position="192"/>
        <end position="219"/>
    </location>
</feature>
<dbReference type="RefSeq" id="WP_255916048.1">
    <property type="nucleotide sequence ID" value="NZ_JANFQO010000022.1"/>
</dbReference>
<evidence type="ECO:0000256" key="2">
    <source>
        <dbReference type="SAM" id="SignalP"/>
    </source>
</evidence>
<accession>A0ABT1QX45</accession>
<evidence type="ECO:0008006" key="5">
    <source>
        <dbReference type="Google" id="ProtNLM"/>
    </source>
</evidence>
<gene>
    <name evidence="3" type="ORF">NM961_19270</name>
</gene>
<dbReference type="EMBL" id="JANFQO010000022">
    <property type="protein sequence ID" value="MCQ4166859.1"/>
    <property type="molecule type" value="Genomic_DNA"/>
</dbReference>
<keyword evidence="2" id="KW-0732">Signal</keyword>
<evidence type="ECO:0000313" key="3">
    <source>
        <dbReference type="EMBL" id="MCQ4166859.1"/>
    </source>
</evidence>
<evidence type="ECO:0000256" key="1">
    <source>
        <dbReference type="SAM" id="MobiDB-lite"/>
    </source>
</evidence>
<sequence>MRSLIAVAVLLVAAIPATAAEPKIAAEPRGMTWGSNPSGADGVVLVSCHGKPASPFGSCEPHNGDTACHVELPLLCLKVDGRPRPPGLAEGSNSPNLAMPGNFYSGWAAGELAATPPLAGTTLTSRLAADALCRRHFGDGWRMAEFHDGLITGSAESGHPSYGGWAYYANGSLPATTRYWVTNNTTRANCWDSVPPPASAPEPEQPVEQHLQLPRKGKS</sequence>
<name>A0ABT1QX45_9GAMM</name>
<proteinExistence type="predicted"/>
<reference evidence="3" key="1">
    <citation type="submission" date="2022-07" db="EMBL/GenBank/DDBJ databases">
        <title>Tahibacter sp., a new gammaproteobacterium isolated from the silt sample collected at pig farm.</title>
        <authorList>
            <person name="Chen H."/>
        </authorList>
    </citation>
    <scope>NUCLEOTIDE SEQUENCE</scope>
    <source>
        <strain evidence="3">P2K</strain>
    </source>
</reference>
<feature type="signal peptide" evidence="2">
    <location>
        <begin position="1"/>
        <end position="19"/>
    </location>
</feature>
<keyword evidence="4" id="KW-1185">Reference proteome</keyword>